<sequence length="583" mass="59714">MAIASDGTGYLSSGTQYWTFTTVDTPVVSGPYTLTSSASTVDTTGNGDLIAASNGDVYLIKSPTTASNYIDVFKISGTSGTTAQYYGRVTDSDLNQAFGGAAALSTGLYVSSTRGRLSNVNLATYSASTVTSNAAITTDLASCYYPNLAPNITATKSVSKVAGSAGTSVLPGDTLEYTIVTRNSGTLSTSTATLQDTVPAGTTYVAGSTTMNLDAVADRSGVTGNDLMPFSVARAISSPGAGGGVVEVDSTTNTVTSSPTDADDNEVVVKFRVKVNAGTTEVRNRATVVHVDGTALTNETVTSAGQPALTIVKSVDTSYVKVTVPNPADSTALTLAPQQVVYTITVTNTGSVPANNVKVTDTLPAGLRFVSATLARSTGTGAGGVTTYGTASPVSSTTASPDLTFDVGTLPVTEPGRSVQIRIIAEPTVAANTNQTAYLNTAKVSATSVTEDSSAQVRTDVVYTRLFKQVHNLGSAPAAEVPQQTPAWGGSGHGLPNDVLEYCIDFYNYGSVALNNYIVKDAVPTNTTYVPDSATVKTGTMTTTPVQPFPGVVVGEANGVVTATISSLAPQTSGSLCFRTRIR</sequence>
<dbReference type="PANTHER" id="PTHR34819">
    <property type="entry name" value="LARGE CYSTEINE-RICH PERIPLASMIC PROTEIN OMCB"/>
    <property type="match status" value="1"/>
</dbReference>
<protein>
    <recommendedName>
        <fullName evidence="1">DUF11 domain-containing protein</fullName>
    </recommendedName>
</protein>
<proteinExistence type="predicted"/>
<accession>A0AAU6PZK6</accession>
<evidence type="ECO:0000259" key="1">
    <source>
        <dbReference type="Pfam" id="PF01345"/>
    </source>
</evidence>
<evidence type="ECO:0000313" key="2">
    <source>
        <dbReference type="EMBL" id="WYF43749.1"/>
    </source>
</evidence>
<reference evidence="2" key="1">
    <citation type="submission" date="2024-03" db="EMBL/GenBank/DDBJ databases">
        <title>Deinococcus weizhi sp. nov., isolated from human skin.</title>
        <authorList>
            <person name="Wei Z."/>
            <person name="Tian F."/>
            <person name="Yang C."/>
            <person name="Xin L.T."/>
            <person name="Wen Z.J."/>
            <person name="Lan K.C."/>
            <person name="Yu L."/>
            <person name="Zhe W."/>
            <person name="Dan F.D."/>
            <person name="Jun W."/>
            <person name="Rui Z."/>
            <person name="Yong X.J."/>
            <person name="Ting Y."/>
            <person name="Wei X."/>
            <person name="Xu Z.G."/>
            <person name="Xin Z."/>
            <person name="Dong F.G."/>
            <person name="Ni X.M."/>
            <person name="Zheng M.G."/>
            <person name="Chun Y."/>
            <person name="Qian W.X."/>
        </authorList>
    </citation>
    <scope>NUCLEOTIDE SEQUENCE</scope>
    <source>
        <strain evidence="2">VB142</strain>
    </source>
</reference>
<dbReference type="RefSeq" id="WP_339094691.1">
    <property type="nucleotide sequence ID" value="NZ_CP149782.1"/>
</dbReference>
<dbReference type="PANTHER" id="PTHR34819:SF3">
    <property type="entry name" value="CELL SURFACE PROTEIN"/>
    <property type="match status" value="1"/>
</dbReference>
<dbReference type="InterPro" id="IPR047589">
    <property type="entry name" value="DUF11_rpt"/>
</dbReference>
<organism evidence="2">
    <name type="scientific">Deinococcus sp. VB142</name>
    <dbReference type="NCBI Taxonomy" id="3112952"/>
    <lineage>
        <taxon>Bacteria</taxon>
        <taxon>Thermotogati</taxon>
        <taxon>Deinococcota</taxon>
        <taxon>Deinococci</taxon>
        <taxon>Deinococcales</taxon>
        <taxon>Deinococcaceae</taxon>
        <taxon>Deinococcus</taxon>
    </lineage>
</organism>
<dbReference type="EMBL" id="CP149782">
    <property type="protein sequence ID" value="WYF43749.1"/>
    <property type="molecule type" value="Genomic_DNA"/>
</dbReference>
<dbReference type="NCBIfam" id="TIGR01451">
    <property type="entry name" value="B_ant_repeat"/>
    <property type="match status" value="3"/>
</dbReference>
<dbReference type="AlphaFoldDB" id="A0AAU6PZK6"/>
<gene>
    <name evidence="2" type="ORF">WDJ50_10010</name>
</gene>
<name>A0AAU6PZK6_9DEIO</name>
<dbReference type="Gene3D" id="2.60.40.740">
    <property type="match status" value="2"/>
</dbReference>
<dbReference type="InterPro" id="IPR051172">
    <property type="entry name" value="Chlamydia_OmcB"/>
</dbReference>
<dbReference type="InterPro" id="IPR001434">
    <property type="entry name" value="OmcB-like_DUF11"/>
</dbReference>
<feature type="domain" description="DUF11" evidence="1">
    <location>
        <begin position="336"/>
        <end position="453"/>
    </location>
</feature>
<dbReference type="Pfam" id="PF01345">
    <property type="entry name" value="DUF11"/>
    <property type="match status" value="1"/>
</dbReference>